<evidence type="ECO:0000256" key="3">
    <source>
        <dbReference type="ARBA" id="ARBA00022729"/>
    </source>
</evidence>
<dbReference type="OMA" id="HACCAEP"/>
<dbReference type="PROSITE" id="PS50986">
    <property type="entry name" value="MANSC"/>
    <property type="match status" value="1"/>
</dbReference>
<dbReference type="Proteomes" id="UP000694545">
    <property type="component" value="Unplaced"/>
</dbReference>
<dbReference type="FunFam" id="2.60.40.10:FF:000061">
    <property type="entry name" value="Dyslexia-associated protein KIAA0319 homolog"/>
    <property type="match status" value="1"/>
</dbReference>
<sequence>MAAQVPGPPSRLLPLWPPLLLLLLAAPQSPSAERRSPVVAGVESLLEEFRHQLQQEQDPSGGRGNARTEAAGRCRGGGGRPSSGGDDGSFFSARPDSIIRTKDSIAAGATFLGSPGSVAGPRQCLDACCAEARCTLAVLQQQQRSPPASFRCYLFNCTYRGRAVCLFSPQLGYSSYFLEPSSLPPAPDGQQVVTKRPKVRQREMDEPPLSKAGKDIILQLPVDWVILDGRESIDDHGIIQYDWTMLQGAPSVDMKVPQPGTLKLSHLQEGKYMLQLTVTDTSGQRSSDNVSVTVLPMVHSGLGEKSYCCLCGTGVTEGLYSS</sequence>
<keyword evidence="11" id="KW-1185">Reference proteome</keyword>
<feature type="domain" description="MANSC" evidence="9">
    <location>
        <begin position="93"/>
        <end position="176"/>
    </location>
</feature>
<feature type="chain" id="PRO_5034567415" evidence="8">
    <location>
        <begin position="33"/>
        <end position="322"/>
    </location>
</feature>
<dbReference type="SUPFAM" id="SSF49299">
    <property type="entry name" value="PKD domain"/>
    <property type="match status" value="1"/>
</dbReference>
<dbReference type="InterPro" id="IPR013980">
    <property type="entry name" value="MANSC_dom"/>
</dbReference>
<evidence type="ECO:0000256" key="6">
    <source>
        <dbReference type="ARBA" id="ARBA00023180"/>
    </source>
</evidence>
<keyword evidence="2" id="KW-0812">Transmembrane</keyword>
<dbReference type="PANTHER" id="PTHR46876">
    <property type="entry name" value="LOW-DENSITY LIPOPROTEIN RECEPTOR-RELATED PROTEIN 11"/>
    <property type="match status" value="1"/>
</dbReference>
<keyword evidence="3 8" id="KW-0732">Signal</keyword>
<reference evidence="10" key="2">
    <citation type="submission" date="2025-09" db="UniProtKB">
        <authorList>
            <consortium name="Ensembl"/>
        </authorList>
    </citation>
    <scope>IDENTIFICATION</scope>
</reference>
<feature type="compositionally biased region" description="Gly residues" evidence="7">
    <location>
        <begin position="74"/>
        <end position="87"/>
    </location>
</feature>
<dbReference type="PANTHER" id="PTHR46876:SF1">
    <property type="entry name" value="LOW-DENSITY LIPOPROTEIN RECEPTOR-RELATED PROTEIN 11"/>
    <property type="match status" value="1"/>
</dbReference>
<evidence type="ECO:0000256" key="8">
    <source>
        <dbReference type="SAM" id="SignalP"/>
    </source>
</evidence>
<dbReference type="InterPro" id="IPR035986">
    <property type="entry name" value="PKD_dom_sf"/>
</dbReference>
<comment type="subcellular location">
    <subcellularLocation>
        <location evidence="1">Membrane</location>
        <topology evidence="1">Single-pass type I membrane protein</topology>
    </subcellularLocation>
</comment>
<dbReference type="Pfam" id="PF22352">
    <property type="entry name" value="K319L-like_PKD"/>
    <property type="match status" value="1"/>
</dbReference>
<dbReference type="SMART" id="SM00765">
    <property type="entry name" value="MANEC"/>
    <property type="match status" value="1"/>
</dbReference>
<evidence type="ECO:0000256" key="1">
    <source>
        <dbReference type="ARBA" id="ARBA00004479"/>
    </source>
</evidence>
<dbReference type="GO" id="GO:0016020">
    <property type="term" value="C:membrane"/>
    <property type="evidence" value="ECO:0007669"/>
    <property type="project" value="UniProtKB-SubCell"/>
</dbReference>
<evidence type="ECO:0000259" key="9">
    <source>
        <dbReference type="PROSITE" id="PS50986"/>
    </source>
</evidence>
<dbReference type="AlphaFoldDB" id="A0A8D2LW68"/>
<dbReference type="InterPro" id="IPR013783">
    <property type="entry name" value="Ig-like_fold"/>
</dbReference>
<dbReference type="Ensembl" id="ENSVKKT00000029240.1">
    <property type="protein sequence ID" value="ENSVKKP00000028558.1"/>
    <property type="gene ID" value="ENSVKKG00000018467.1"/>
</dbReference>
<dbReference type="InterPro" id="IPR011106">
    <property type="entry name" value="MANSC_N"/>
</dbReference>
<feature type="region of interest" description="Disordered" evidence="7">
    <location>
        <begin position="53"/>
        <end position="93"/>
    </location>
</feature>
<reference evidence="10" key="1">
    <citation type="submission" date="2025-08" db="UniProtKB">
        <authorList>
            <consortium name="Ensembl"/>
        </authorList>
    </citation>
    <scope>IDENTIFICATION</scope>
</reference>
<proteinExistence type="predicted"/>
<evidence type="ECO:0000256" key="2">
    <source>
        <dbReference type="ARBA" id="ARBA00022692"/>
    </source>
</evidence>
<keyword evidence="6" id="KW-0325">Glycoprotein</keyword>
<dbReference type="Gene3D" id="2.60.40.10">
    <property type="entry name" value="Immunoglobulins"/>
    <property type="match status" value="1"/>
</dbReference>
<organism evidence="10 11">
    <name type="scientific">Varanus komodoensis</name>
    <name type="common">Komodo dragon</name>
    <dbReference type="NCBI Taxonomy" id="61221"/>
    <lineage>
        <taxon>Eukaryota</taxon>
        <taxon>Metazoa</taxon>
        <taxon>Chordata</taxon>
        <taxon>Craniata</taxon>
        <taxon>Vertebrata</taxon>
        <taxon>Euteleostomi</taxon>
        <taxon>Lepidosauria</taxon>
        <taxon>Squamata</taxon>
        <taxon>Bifurcata</taxon>
        <taxon>Unidentata</taxon>
        <taxon>Episquamata</taxon>
        <taxon>Toxicofera</taxon>
        <taxon>Anguimorpha</taxon>
        <taxon>Paleoanguimorpha</taxon>
        <taxon>Varanoidea</taxon>
        <taxon>Varanidae</taxon>
        <taxon>Varanus</taxon>
    </lineage>
</organism>
<evidence type="ECO:0000313" key="11">
    <source>
        <dbReference type="Proteomes" id="UP000694545"/>
    </source>
</evidence>
<protein>
    <submittedName>
        <fullName evidence="10">LDL receptor related protein 11</fullName>
    </submittedName>
</protein>
<keyword evidence="5" id="KW-0472">Membrane</keyword>
<evidence type="ECO:0000256" key="7">
    <source>
        <dbReference type="SAM" id="MobiDB-lite"/>
    </source>
</evidence>
<evidence type="ECO:0000256" key="4">
    <source>
        <dbReference type="ARBA" id="ARBA00022989"/>
    </source>
</evidence>
<dbReference type="Pfam" id="PF07502">
    <property type="entry name" value="MANEC"/>
    <property type="match status" value="1"/>
</dbReference>
<name>A0A8D2LW68_VARKO</name>
<feature type="signal peptide" evidence="8">
    <location>
        <begin position="1"/>
        <end position="32"/>
    </location>
</feature>
<evidence type="ECO:0000313" key="10">
    <source>
        <dbReference type="Ensembl" id="ENSVKKP00000028558.1"/>
    </source>
</evidence>
<evidence type="ECO:0000256" key="5">
    <source>
        <dbReference type="ARBA" id="ARBA00023136"/>
    </source>
</evidence>
<keyword evidence="4" id="KW-1133">Transmembrane helix</keyword>
<accession>A0A8D2LW68</accession>